<feature type="domain" description="O-antigen ligase-related" evidence="7">
    <location>
        <begin position="272"/>
        <end position="405"/>
    </location>
</feature>
<accession>A0A2S7K7U1</accession>
<dbReference type="Pfam" id="PF04932">
    <property type="entry name" value="Wzy_C"/>
    <property type="match status" value="1"/>
</dbReference>
<evidence type="ECO:0000313" key="8">
    <source>
        <dbReference type="EMBL" id="PQA88538.1"/>
    </source>
</evidence>
<evidence type="ECO:0000256" key="5">
    <source>
        <dbReference type="SAM" id="MobiDB-lite"/>
    </source>
</evidence>
<evidence type="ECO:0000256" key="4">
    <source>
        <dbReference type="ARBA" id="ARBA00023136"/>
    </source>
</evidence>
<keyword evidence="3 6" id="KW-1133">Transmembrane helix</keyword>
<gene>
    <name evidence="8" type="ORF">CW354_09660</name>
</gene>
<feature type="transmembrane region" description="Helical" evidence="6">
    <location>
        <begin position="134"/>
        <end position="153"/>
    </location>
</feature>
<feature type="transmembrane region" description="Helical" evidence="6">
    <location>
        <begin position="159"/>
        <end position="178"/>
    </location>
</feature>
<feature type="region of interest" description="Disordered" evidence="5">
    <location>
        <begin position="490"/>
        <end position="516"/>
    </location>
</feature>
<dbReference type="PANTHER" id="PTHR37422:SF13">
    <property type="entry name" value="LIPOPOLYSACCHARIDE BIOSYNTHESIS PROTEIN PA4999-RELATED"/>
    <property type="match status" value="1"/>
</dbReference>
<evidence type="ECO:0000313" key="9">
    <source>
        <dbReference type="Proteomes" id="UP000239504"/>
    </source>
</evidence>
<keyword evidence="4 6" id="KW-0472">Membrane</keyword>
<feature type="transmembrane region" description="Helical" evidence="6">
    <location>
        <begin position="389"/>
        <end position="411"/>
    </location>
</feature>
<feature type="transmembrane region" description="Helical" evidence="6">
    <location>
        <begin position="231"/>
        <end position="256"/>
    </location>
</feature>
<reference evidence="8 9" key="1">
    <citation type="submission" date="2017-12" db="EMBL/GenBank/DDBJ databases">
        <authorList>
            <person name="Hurst M.R.H."/>
        </authorList>
    </citation>
    <scope>NUCLEOTIDE SEQUENCE [LARGE SCALE GENOMIC DNA]</scope>
    <source>
        <strain evidence="8 9">SY-3-19</strain>
    </source>
</reference>
<dbReference type="InterPro" id="IPR007016">
    <property type="entry name" value="O-antigen_ligase-rel_domated"/>
</dbReference>
<evidence type="ECO:0000256" key="3">
    <source>
        <dbReference type="ARBA" id="ARBA00022989"/>
    </source>
</evidence>
<feature type="transmembrane region" description="Helical" evidence="6">
    <location>
        <begin position="263"/>
        <end position="282"/>
    </location>
</feature>
<evidence type="ECO:0000259" key="7">
    <source>
        <dbReference type="Pfam" id="PF04932"/>
    </source>
</evidence>
<comment type="subcellular location">
    <subcellularLocation>
        <location evidence="1">Membrane</location>
        <topology evidence="1">Multi-pass membrane protein</topology>
    </subcellularLocation>
</comment>
<feature type="transmembrane region" description="Helical" evidence="6">
    <location>
        <begin position="312"/>
        <end position="335"/>
    </location>
</feature>
<evidence type="ECO:0000256" key="2">
    <source>
        <dbReference type="ARBA" id="ARBA00022692"/>
    </source>
</evidence>
<organism evidence="8 9">
    <name type="scientific">Hyphococcus luteus</name>
    <dbReference type="NCBI Taxonomy" id="2058213"/>
    <lineage>
        <taxon>Bacteria</taxon>
        <taxon>Pseudomonadati</taxon>
        <taxon>Pseudomonadota</taxon>
        <taxon>Alphaproteobacteria</taxon>
        <taxon>Parvularculales</taxon>
        <taxon>Parvularculaceae</taxon>
        <taxon>Hyphococcus</taxon>
    </lineage>
</organism>
<sequence length="530" mass="57809">MSFTIVAVIFTGIAASFALIMANREDRGMTAAIGAVWVIAAAIAFNLPERSLIFVALGFVLAIAGAASPRGAVILYLGVLAALPVSMTYKVPFPGLNFLISLDHIRLATLVLLGPVFVRAMFEKAPRENRNIERLLLFFTLLTGVMSIRDLPFTSMMRMVTYQFLLIYMPFVAVSRTLKTKEDMNHALSALFASFLIMAMIGAISALRSWNYYAALADYGSGKDYFDYRNGFLRVGATMMPALLAFTCAGGFLLALRARARKLMPAPFFFGAAAIFAFTAFATGARGGWLAAILCVVTYFVFLHGGAVMRKLYYATGVIMILAGFFLIFSGSSLLNDEYGTFSYRAELIRTSVEQVKVRPLFGSSAIYELPSFQHLRQGEGIIDLVNGYVFIVLFYGLVGLGVFLGVNYLAMKRGLKELSLMPEMRVADPVQQDLRRGQAFLLALQVSYLALIATISLVNQLPNYGYLILALVVAHANMASAERNAAGLSKSGAGEAPPLEPGESNIKAPPLRDAEAKPVPYGARFVRRF</sequence>
<dbReference type="EMBL" id="PJCH01000005">
    <property type="protein sequence ID" value="PQA88538.1"/>
    <property type="molecule type" value="Genomic_DNA"/>
</dbReference>
<dbReference type="RefSeq" id="WP_104829782.1">
    <property type="nucleotide sequence ID" value="NZ_PJCH01000005.1"/>
</dbReference>
<dbReference type="AlphaFoldDB" id="A0A2S7K7U1"/>
<name>A0A2S7K7U1_9PROT</name>
<feature type="transmembrane region" description="Helical" evidence="6">
    <location>
        <begin position="28"/>
        <end position="45"/>
    </location>
</feature>
<feature type="transmembrane region" description="Helical" evidence="6">
    <location>
        <begin position="288"/>
        <end position="305"/>
    </location>
</feature>
<feature type="transmembrane region" description="Helical" evidence="6">
    <location>
        <begin position="52"/>
        <end position="85"/>
    </location>
</feature>
<evidence type="ECO:0000256" key="1">
    <source>
        <dbReference type="ARBA" id="ARBA00004141"/>
    </source>
</evidence>
<dbReference type="PANTHER" id="PTHR37422">
    <property type="entry name" value="TEICHURONIC ACID BIOSYNTHESIS PROTEIN TUAE"/>
    <property type="match status" value="1"/>
</dbReference>
<comment type="caution">
    <text evidence="8">The sequence shown here is derived from an EMBL/GenBank/DDBJ whole genome shotgun (WGS) entry which is preliminary data.</text>
</comment>
<protein>
    <recommendedName>
        <fullName evidence="7">O-antigen ligase-related domain-containing protein</fullName>
    </recommendedName>
</protein>
<feature type="transmembrane region" description="Helical" evidence="6">
    <location>
        <begin position="190"/>
        <end position="211"/>
    </location>
</feature>
<dbReference type="InterPro" id="IPR051533">
    <property type="entry name" value="WaaL-like"/>
</dbReference>
<dbReference type="Proteomes" id="UP000239504">
    <property type="component" value="Unassembled WGS sequence"/>
</dbReference>
<proteinExistence type="predicted"/>
<feature type="transmembrane region" description="Helical" evidence="6">
    <location>
        <begin position="440"/>
        <end position="459"/>
    </location>
</feature>
<keyword evidence="2 6" id="KW-0812">Transmembrane</keyword>
<evidence type="ECO:0000256" key="6">
    <source>
        <dbReference type="SAM" id="Phobius"/>
    </source>
</evidence>
<dbReference type="OrthoDB" id="7522192at2"/>
<dbReference type="GO" id="GO:0016020">
    <property type="term" value="C:membrane"/>
    <property type="evidence" value="ECO:0007669"/>
    <property type="project" value="UniProtKB-SubCell"/>
</dbReference>
<feature type="transmembrane region" description="Helical" evidence="6">
    <location>
        <begin position="105"/>
        <end position="122"/>
    </location>
</feature>
<keyword evidence="9" id="KW-1185">Reference proteome</keyword>